<dbReference type="AlphaFoldDB" id="A0A451B7S9"/>
<organism evidence="2">
    <name type="scientific">Candidatus Kentrum sp. MB</name>
    <dbReference type="NCBI Taxonomy" id="2138164"/>
    <lineage>
        <taxon>Bacteria</taxon>
        <taxon>Pseudomonadati</taxon>
        <taxon>Pseudomonadota</taxon>
        <taxon>Gammaproteobacteria</taxon>
        <taxon>Candidatus Kentrum</taxon>
    </lineage>
</organism>
<gene>
    <name evidence="2" type="ORF">BECKMB1821H_GA0114242_100378</name>
    <name evidence="1" type="ORF">BECKMB1821I_GA0114274_100378</name>
</gene>
<protein>
    <submittedName>
        <fullName evidence="2">Uncharacterized protein</fullName>
    </submittedName>
</protein>
<proteinExistence type="predicted"/>
<evidence type="ECO:0000313" key="1">
    <source>
        <dbReference type="EMBL" id="VFK27546.1"/>
    </source>
</evidence>
<dbReference type="EMBL" id="CAADFQ010000003">
    <property type="protein sequence ID" value="VFK27546.1"/>
    <property type="molecule type" value="Genomic_DNA"/>
</dbReference>
<accession>A0A451B7S9</accession>
<name>A0A451B7S9_9GAMM</name>
<dbReference type="EMBL" id="CAADGH010000003">
    <property type="protein sequence ID" value="VFK74348.1"/>
    <property type="molecule type" value="Genomic_DNA"/>
</dbReference>
<evidence type="ECO:0000313" key="2">
    <source>
        <dbReference type="EMBL" id="VFK74348.1"/>
    </source>
</evidence>
<sequence>MNMNMTKGMPFRKDRPRLLLHICFERPKLRIMRPEARPARSLFHLRHVWFLTCQLTTISLKISVADHSNEALPHTFDA</sequence>
<reference evidence="2" key="1">
    <citation type="submission" date="2019-02" db="EMBL/GenBank/DDBJ databases">
        <authorList>
            <person name="Gruber-Vodicka R. H."/>
            <person name="Seah K. B. B."/>
        </authorList>
    </citation>
    <scope>NUCLEOTIDE SEQUENCE</scope>
    <source>
        <strain evidence="2">BECK_BZ198</strain>
        <strain evidence="1">BECK_BZ199</strain>
    </source>
</reference>